<dbReference type="GO" id="GO:0009003">
    <property type="term" value="F:signal peptidase activity"/>
    <property type="evidence" value="ECO:0007669"/>
    <property type="project" value="UniProtKB-EC"/>
</dbReference>
<sequence length="196" mass="22409">MGLYYELEEKENARKKRNREILIWIGELAAVILVSYLIVAFGMVRISMIGDSMNPTLQDGNSIIVNKMSYRFTKPKRNDVIVFKQSGSEHSYYNVKRVIGLPGETIQIKEGDIYVNGERLKEEFHFEPISNGGLANEEIKLDAKEYFVLGDNRNASEDSRFANIGIIIKKDIVGSAWIRVKPFGFVNKIRVQSEEK</sequence>
<evidence type="ECO:0000256" key="4">
    <source>
        <dbReference type="ARBA" id="ARBA00013208"/>
    </source>
</evidence>
<dbReference type="InterPro" id="IPR019758">
    <property type="entry name" value="Pept_S26A_signal_pept_1_CS"/>
</dbReference>
<evidence type="ECO:0000256" key="10">
    <source>
        <dbReference type="RuleBase" id="RU362042"/>
    </source>
</evidence>
<feature type="domain" description="Peptidase S26" evidence="11">
    <location>
        <begin position="24"/>
        <end position="179"/>
    </location>
</feature>
<dbReference type="OrthoDB" id="9802919at2"/>
<keyword evidence="8" id="KW-0694">RNA-binding</keyword>
<gene>
    <name evidence="12" type="ORF">SAMN04487772_13213</name>
</gene>
<dbReference type="InterPro" id="IPR036286">
    <property type="entry name" value="LexA/Signal_pep-like_sf"/>
</dbReference>
<comment type="subcellular location">
    <subcellularLocation>
        <location evidence="2">Cell membrane</location>
        <topology evidence="2">Single-pass type II membrane protein</topology>
    </subcellularLocation>
    <subcellularLocation>
        <location evidence="10">Membrane</location>
        <topology evidence="10">Single-pass type II membrane protein</topology>
    </subcellularLocation>
</comment>
<evidence type="ECO:0000259" key="11">
    <source>
        <dbReference type="Pfam" id="PF10502"/>
    </source>
</evidence>
<name>A0A1I0FHN4_9FIRM</name>
<keyword evidence="5 9" id="KW-0645">Protease</keyword>
<feature type="active site" evidence="7">
    <location>
        <position position="52"/>
    </location>
</feature>
<dbReference type="PROSITE" id="PS00761">
    <property type="entry name" value="SPASE_I_3"/>
    <property type="match status" value="1"/>
</dbReference>
<keyword evidence="9" id="KW-1133">Transmembrane helix</keyword>
<evidence type="ECO:0000256" key="3">
    <source>
        <dbReference type="ARBA" id="ARBA00009370"/>
    </source>
</evidence>
<dbReference type="PRINTS" id="PR00727">
    <property type="entry name" value="LEADERPTASE"/>
</dbReference>
<dbReference type="Gene3D" id="2.10.109.10">
    <property type="entry name" value="Umud Fragment, subunit A"/>
    <property type="match status" value="1"/>
</dbReference>
<comment type="similarity">
    <text evidence="3 10">Belongs to the peptidase S26 family.</text>
</comment>
<dbReference type="NCBIfam" id="TIGR02227">
    <property type="entry name" value="sigpep_I_bact"/>
    <property type="match status" value="1"/>
</dbReference>
<evidence type="ECO:0000256" key="9">
    <source>
        <dbReference type="RuleBase" id="RU003993"/>
    </source>
</evidence>
<keyword evidence="6 9" id="KW-0378">Hydrolase</keyword>
<keyword evidence="9" id="KW-0472">Membrane</keyword>
<evidence type="ECO:0000256" key="5">
    <source>
        <dbReference type="ARBA" id="ARBA00022670"/>
    </source>
</evidence>
<feature type="active site" evidence="7">
    <location>
        <position position="96"/>
    </location>
</feature>
<reference evidence="12 13" key="1">
    <citation type="submission" date="2016-10" db="EMBL/GenBank/DDBJ databases">
        <authorList>
            <person name="de Groot N.N."/>
        </authorList>
    </citation>
    <scope>NUCLEOTIDE SEQUENCE [LARGE SCALE GENOMIC DNA]</scope>
    <source>
        <strain evidence="12 13">DSM 1801</strain>
    </source>
</reference>
<comment type="catalytic activity">
    <reaction evidence="1 9">
        <text>Cleavage of hydrophobic, N-terminal signal or leader sequences from secreted and periplasmic proteins.</text>
        <dbReference type="EC" id="3.4.21.89"/>
    </reaction>
</comment>
<keyword evidence="9" id="KW-0812">Transmembrane</keyword>
<evidence type="ECO:0000256" key="1">
    <source>
        <dbReference type="ARBA" id="ARBA00000677"/>
    </source>
</evidence>
<keyword evidence="13" id="KW-1185">Reference proteome</keyword>
<dbReference type="PROSITE" id="PS00760">
    <property type="entry name" value="SPASE_I_2"/>
    <property type="match status" value="1"/>
</dbReference>
<evidence type="ECO:0000256" key="6">
    <source>
        <dbReference type="ARBA" id="ARBA00022801"/>
    </source>
</evidence>
<evidence type="ECO:0000313" key="13">
    <source>
        <dbReference type="Proteomes" id="UP000199800"/>
    </source>
</evidence>
<dbReference type="SUPFAM" id="SSF51306">
    <property type="entry name" value="LexA/Signal peptidase"/>
    <property type="match status" value="1"/>
</dbReference>
<dbReference type="InterPro" id="IPR019533">
    <property type="entry name" value="Peptidase_S26"/>
</dbReference>
<accession>A0A1I0FHN4</accession>
<dbReference type="GO" id="GO:0003723">
    <property type="term" value="F:RNA binding"/>
    <property type="evidence" value="ECO:0007669"/>
    <property type="project" value="UniProtKB-KW"/>
</dbReference>
<evidence type="ECO:0000256" key="7">
    <source>
        <dbReference type="PIRSR" id="PIRSR600223-1"/>
    </source>
</evidence>
<evidence type="ECO:0000256" key="2">
    <source>
        <dbReference type="ARBA" id="ARBA00004401"/>
    </source>
</evidence>
<feature type="transmembrane region" description="Helical" evidence="9">
    <location>
        <begin position="21"/>
        <end position="44"/>
    </location>
</feature>
<dbReference type="PROSITE" id="PS50889">
    <property type="entry name" value="S4"/>
    <property type="match status" value="1"/>
</dbReference>
<dbReference type="EMBL" id="FOHN01000032">
    <property type="protein sequence ID" value="SET57815.1"/>
    <property type="molecule type" value="Genomic_DNA"/>
</dbReference>
<dbReference type="Pfam" id="PF10502">
    <property type="entry name" value="Peptidase_S26"/>
    <property type="match status" value="1"/>
</dbReference>
<dbReference type="AlphaFoldDB" id="A0A1I0FHN4"/>
<evidence type="ECO:0000313" key="12">
    <source>
        <dbReference type="EMBL" id="SET57815.1"/>
    </source>
</evidence>
<evidence type="ECO:0000256" key="8">
    <source>
        <dbReference type="PROSITE-ProRule" id="PRU00182"/>
    </source>
</evidence>
<dbReference type="InterPro" id="IPR000223">
    <property type="entry name" value="Pept_S26A_signal_pept_1"/>
</dbReference>
<dbReference type="GO" id="GO:0005886">
    <property type="term" value="C:plasma membrane"/>
    <property type="evidence" value="ECO:0007669"/>
    <property type="project" value="UniProtKB-SubCell"/>
</dbReference>
<dbReference type="Proteomes" id="UP000199800">
    <property type="component" value="Unassembled WGS sequence"/>
</dbReference>
<dbReference type="PROSITE" id="PS00501">
    <property type="entry name" value="SPASE_I_1"/>
    <property type="match status" value="1"/>
</dbReference>
<dbReference type="GO" id="GO:0004252">
    <property type="term" value="F:serine-type endopeptidase activity"/>
    <property type="evidence" value="ECO:0007669"/>
    <property type="project" value="InterPro"/>
</dbReference>
<dbReference type="STRING" id="29364.SAMN04487772_13213"/>
<proteinExistence type="inferred from homology"/>
<dbReference type="PANTHER" id="PTHR43390:SF1">
    <property type="entry name" value="CHLOROPLAST PROCESSING PEPTIDASE"/>
    <property type="match status" value="1"/>
</dbReference>
<dbReference type="CDD" id="cd06530">
    <property type="entry name" value="S26_SPase_I"/>
    <property type="match status" value="1"/>
</dbReference>
<dbReference type="RefSeq" id="WP_092478845.1">
    <property type="nucleotide sequence ID" value="NZ_FOHN01000032.1"/>
</dbReference>
<protein>
    <recommendedName>
        <fullName evidence="4 9">Signal peptidase I</fullName>
        <ecNumber evidence="4 9">3.4.21.89</ecNumber>
    </recommendedName>
</protein>
<dbReference type="InterPro" id="IPR019756">
    <property type="entry name" value="Pept_S26A_signal_pept_1_Ser-AS"/>
</dbReference>
<dbReference type="InterPro" id="IPR019757">
    <property type="entry name" value="Pept_S26A_signal_pept_1_Lys-AS"/>
</dbReference>
<dbReference type="GO" id="GO:0006465">
    <property type="term" value="P:signal peptide processing"/>
    <property type="evidence" value="ECO:0007669"/>
    <property type="project" value="InterPro"/>
</dbReference>
<dbReference type="PANTHER" id="PTHR43390">
    <property type="entry name" value="SIGNAL PEPTIDASE I"/>
    <property type="match status" value="1"/>
</dbReference>
<dbReference type="EC" id="3.4.21.89" evidence="4 9"/>
<organism evidence="12 13">
    <name type="scientific">[Clostridium] polysaccharolyticum</name>
    <dbReference type="NCBI Taxonomy" id="29364"/>
    <lineage>
        <taxon>Bacteria</taxon>
        <taxon>Bacillati</taxon>
        <taxon>Bacillota</taxon>
        <taxon>Clostridia</taxon>
        <taxon>Lachnospirales</taxon>
        <taxon>Lachnospiraceae</taxon>
    </lineage>
</organism>